<dbReference type="Proteomes" id="UP000069443">
    <property type="component" value="Unassembled WGS sequence"/>
</dbReference>
<dbReference type="EMBL" id="BCSY01000062">
    <property type="protein sequence ID" value="GAS96842.1"/>
    <property type="molecule type" value="Genomic_DNA"/>
</dbReference>
<dbReference type="Gene3D" id="3.40.50.2000">
    <property type="entry name" value="Glycogen Phosphorylase B"/>
    <property type="match status" value="2"/>
</dbReference>
<reference evidence="7" key="1">
    <citation type="journal article" date="2016" name="Genome Announc.">
        <title>Draft Genome Sequences of Five Rapidly Growing Mycobacterium Species, M. thermoresistibile, M. fortuitum subsp. acetamidolyticum, M. canariasense, M. brisbanense, and M. novocastrense.</title>
        <authorList>
            <person name="Katahira K."/>
            <person name="Ogura Y."/>
            <person name="Gotoh Y."/>
            <person name="Hayashi T."/>
        </authorList>
    </citation>
    <scope>NUCLEOTIDE SEQUENCE [LARGE SCALE GENOMIC DNA]</scope>
    <source>
        <strain evidence="7">JCM15298</strain>
    </source>
</reference>
<feature type="domain" description="Glycosyltransferase subfamily 4-like N-terminal" evidence="5">
    <location>
        <begin position="23"/>
        <end position="165"/>
    </location>
</feature>
<evidence type="ECO:0000256" key="2">
    <source>
        <dbReference type="ARBA" id="ARBA00022679"/>
    </source>
</evidence>
<name>A0A117IAT4_MYCCR</name>
<dbReference type="PANTHER" id="PTHR12526">
    <property type="entry name" value="GLYCOSYLTRANSFERASE"/>
    <property type="match status" value="1"/>
</dbReference>
<dbReference type="InterPro" id="IPR001296">
    <property type="entry name" value="Glyco_trans_1"/>
</dbReference>
<dbReference type="CDD" id="cd03801">
    <property type="entry name" value="GT4_PimA-like"/>
    <property type="match status" value="1"/>
</dbReference>
<dbReference type="AlphaFoldDB" id="A0A117IAT4"/>
<reference evidence="7" key="2">
    <citation type="submission" date="2016-02" db="EMBL/GenBank/DDBJ databases">
        <title>Draft genome sequence of five rapidly growing Mycobacterium species.</title>
        <authorList>
            <person name="Katahira K."/>
            <person name="Gotou Y."/>
            <person name="Iida K."/>
            <person name="Ogura Y."/>
            <person name="Hayashi T."/>
        </authorList>
    </citation>
    <scope>NUCLEOTIDE SEQUENCE [LARGE SCALE GENOMIC DNA]</scope>
    <source>
        <strain evidence="7">JCM15298</strain>
    </source>
</reference>
<evidence type="ECO:0000256" key="3">
    <source>
        <dbReference type="SAM" id="MobiDB-lite"/>
    </source>
</evidence>
<dbReference type="SUPFAM" id="SSF53756">
    <property type="entry name" value="UDP-Glycosyltransferase/glycogen phosphorylase"/>
    <property type="match status" value="1"/>
</dbReference>
<dbReference type="Pfam" id="PF13439">
    <property type="entry name" value="Glyco_transf_4"/>
    <property type="match status" value="1"/>
</dbReference>
<dbReference type="GO" id="GO:0016757">
    <property type="term" value="F:glycosyltransferase activity"/>
    <property type="evidence" value="ECO:0007669"/>
    <property type="project" value="UniProtKB-KW"/>
</dbReference>
<dbReference type="InterPro" id="IPR028098">
    <property type="entry name" value="Glyco_trans_4-like_N"/>
</dbReference>
<proteinExistence type="predicted"/>
<sequence>MVIGSVRQFSAASEHSRWLPGLLSQAGHQVTVYSLGDDEPDAPGLPASDVVTITGGPSELAAKLDVGWERDRPDVVQAHSWPIGLLAQLAADRHALPTVQSFHGTAPLGPRVGMAKPAQTRLAALVARTASWVTTGSSQELETVARLRRSRRRTSVIAGGIDVERFEQWLSAEASPGERSDRPEHLIAGLAGSDDLDPGFDAVIRTLPAVPEARFLGIGRPPQHHHLDTGTQLAHALGVQDRVELVVRTPAEALARLRRADIATCTPALCTDHSTVLQAMAAGIPLIAHDTGALADTVIDDVTGLLIRPGRSRDLATAIKMLLAQPFARMSMGAAGRARARSRYSWQRVAQEYEWVYENAMSTRGQARATTPNRRRTAHGDSPFGTTIG</sequence>
<organism evidence="6 7">
    <name type="scientific">Mycolicibacterium canariasense</name>
    <name type="common">Mycobacterium canariasense</name>
    <dbReference type="NCBI Taxonomy" id="228230"/>
    <lineage>
        <taxon>Bacteria</taxon>
        <taxon>Bacillati</taxon>
        <taxon>Actinomycetota</taxon>
        <taxon>Actinomycetes</taxon>
        <taxon>Mycobacteriales</taxon>
        <taxon>Mycobacteriaceae</taxon>
        <taxon>Mycolicibacterium</taxon>
    </lineage>
</organism>
<keyword evidence="2 6" id="KW-0808">Transferase</keyword>
<keyword evidence="7" id="KW-1185">Reference proteome</keyword>
<protein>
    <submittedName>
        <fullName evidence="6">Glycosyl transferase group 1</fullName>
    </submittedName>
</protein>
<comment type="caution">
    <text evidence="6">The sequence shown here is derived from an EMBL/GenBank/DDBJ whole genome shotgun (WGS) entry which is preliminary data.</text>
</comment>
<evidence type="ECO:0000259" key="4">
    <source>
        <dbReference type="Pfam" id="PF00534"/>
    </source>
</evidence>
<evidence type="ECO:0000256" key="1">
    <source>
        <dbReference type="ARBA" id="ARBA00022676"/>
    </source>
</evidence>
<accession>A0A117IAT4</accession>
<gene>
    <name evidence="6" type="ORF">RMCC_3808</name>
</gene>
<keyword evidence="1" id="KW-0328">Glycosyltransferase</keyword>
<feature type="region of interest" description="Disordered" evidence="3">
    <location>
        <begin position="364"/>
        <end position="389"/>
    </location>
</feature>
<dbReference type="STRING" id="228230.RMCC_3808"/>
<dbReference type="Pfam" id="PF00534">
    <property type="entry name" value="Glycos_transf_1"/>
    <property type="match status" value="1"/>
</dbReference>
<evidence type="ECO:0000313" key="6">
    <source>
        <dbReference type="EMBL" id="GAS96842.1"/>
    </source>
</evidence>
<evidence type="ECO:0000313" key="7">
    <source>
        <dbReference type="Proteomes" id="UP000069443"/>
    </source>
</evidence>
<dbReference type="PANTHER" id="PTHR12526:SF510">
    <property type="entry name" value="D-INOSITOL 3-PHOSPHATE GLYCOSYLTRANSFERASE"/>
    <property type="match status" value="1"/>
</dbReference>
<evidence type="ECO:0000259" key="5">
    <source>
        <dbReference type="Pfam" id="PF13439"/>
    </source>
</evidence>
<feature type="domain" description="Glycosyl transferase family 1" evidence="4">
    <location>
        <begin position="210"/>
        <end position="338"/>
    </location>
</feature>